<gene>
    <name evidence="1" type="ORF">FIBSPDRAFT_897504</name>
</gene>
<proteinExistence type="predicted"/>
<name>A0A166C7L3_9AGAM</name>
<sequence>MCRGVASCFLWAAVHSNAASETSMERTRVDIVREGSRRIAWSAVELLVRGGDRDIIQSPVNGGWNWKGILWDSKMMRFPVPPVNMRTLRGFPGLHDHQLVYQRSIAEVEVNHIWSREVCGHMYDKTSSGREDMGLALFSVAALSIFAWESPFDASELFQHLFTTFLNAAKAGNQEAMRWESDMSNDLGAGHRKSDSGVGAREHFGRDVRSLDKQPTSVYHGSECIPQCGYIGLRVQSKCLFRAMLSGFVGNCFRLDRGRFGSPLGCLRARAHLYVTVLSMHIDLEPRISWNDQEVRIDNTTWAPGEWRDPEQAYQCISFKIYYNNHVPVRLCPVQSARSVAYRGC</sequence>
<reference evidence="1 2" key="1">
    <citation type="journal article" date="2016" name="Mol. Biol. Evol.">
        <title>Comparative Genomics of Early-Diverging Mushroom-Forming Fungi Provides Insights into the Origins of Lignocellulose Decay Capabilities.</title>
        <authorList>
            <person name="Nagy L.G."/>
            <person name="Riley R."/>
            <person name="Tritt A."/>
            <person name="Adam C."/>
            <person name="Daum C."/>
            <person name="Floudas D."/>
            <person name="Sun H."/>
            <person name="Yadav J.S."/>
            <person name="Pangilinan J."/>
            <person name="Larsson K.H."/>
            <person name="Matsuura K."/>
            <person name="Barry K."/>
            <person name="Labutti K."/>
            <person name="Kuo R."/>
            <person name="Ohm R.A."/>
            <person name="Bhattacharya S.S."/>
            <person name="Shirouzu T."/>
            <person name="Yoshinaga Y."/>
            <person name="Martin F.M."/>
            <person name="Grigoriev I.V."/>
            <person name="Hibbett D.S."/>
        </authorList>
    </citation>
    <scope>NUCLEOTIDE SEQUENCE [LARGE SCALE GENOMIC DNA]</scope>
    <source>
        <strain evidence="1 2">CBS 109695</strain>
    </source>
</reference>
<dbReference type="Proteomes" id="UP000076532">
    <property type="component" value="Unassembled WGS sequence"/>
</dbReference>
<keyword evidence="2" id="KW-1185">Reference proteome</keyword>
<dbReference type="EMBL" id="KV417634">
    <property type="protein sequence ID" value="KZP13373.1"/>
    <property type="molecule type" value="Genomic_DNA"/>
</dbReference>
<organism evidence="1 2">
    <name type="scientific">Athelia psychrophila</name>
    <dbReference type="NCBI Taxonomy" id="1759441"/>
    <lineage>
        <taxon>Eukaryota</taxon>
        <taxon>Fungi</taxon>
        <taxon>Dikarya</taxon>
        <taxon>Basidiomycota</taxon>
        <taxon>Agaricomycotina</taxon>
        <taxon>Agaricomycetes</taxon>
        <taxon>Agaricomycetidae</taxon>
        <taxon>Atheliales</taxon>
        <taxon>Atheliaceae</taxon>
        <taxon>Athelia</taxon>
    </lineage>
</organism>
<protein>
    <submittedName>
        <fullName evidence="1">Uncharacterized protein</fullName>
    </submittedName>
</protein>
<evidence type="ECO:0000313" key="2">
    <source>
        <dbReference type="Proteomes" id="UP000076532"/>
    </source>
</evidence>
<dbReference type="AlphaFoldDB" id="A0A166C7L3"/>
<evidence type="ECO:0000313" key="1">
    <source>
        <dbReference type="EMBL" id="KZP13373.1"/>
    </source>
</evidence>
<accession>A0A166C7L3</accession>